<keyword evidence="3" id="KW-1185">Reference proteome</keyword>
<accession>A0ABX6V134</accession>
<evidence type="ECO:0000256" key="1">
    <source>
        <dbReference type="SAM" id="Phobius"/>
    </source>
</evidence>
<dbReference type="Proteomes" id="UP000663069">
    <property type="component" value="Chromosome"/>
</dbReference>
<keyword evidence="1" id="KW-0812">Transmembrane</keyword>
<dbReference type="RefSeq" id="WP_194812613.1">
    <property type="nucleotide sequence ID" value="NZ_CP063056.1"/>
</dbReference>
<proteinExistence type="predicted"/>
<reference evidence="2 3" key="1">
    <citation type="submission" date="2020-10" db="EMBL/GenBank/DDBJ databases">
        <title>Genome Sequencing of Rodentibacter spp. strain DSM111151.</title>
        <authorList>
            <person name="Benga L."/>
            <person name="Lautwein T."/>
        </authorList>
    </citation>
    <scope>NUCLEOTIDE SEQUENCE [LARGE SCALE GENOMIC DNA]</scope>
    <source>
        <strain evidence="2 3">DSM 111151</strain>
    </source>
</reference>
<keyword evidence="1" id="KW-0472">Membrane</keyword>
<evidence type="ECO:0000313" key="3">
    <source>
        <dbReference type="Proteomes" id="UP000663069"/>
    </source>
</evidence>
<keyword evidence="1" id="KW-1133">Transmembrane helix</keyword>
<dbReference type="EMBL" id="CP063056">
    <property type="protein sequence ID" value="QPB43036.1"/>
    <property type="molecule type" value="Genomic_DNA"/>
</dbReference>
<feature type="transmembrane region" description="Helical" evidence="1">
    <location>
        <begin position="28"/>
        <end position="47"/>
    </location>
</feature>
<feature type="transmembrane region" description="Helical" evidence="1">
    <location>
        <begin position="59"/>
        <end position="76"/>
    </location>
</feature>
<evidence type="ECO:0000313" key="2">
    <source>
        <dbReference type="EMBL" id="QPB43036.1"/>
    </source>
</evidence>
<protein>
    <submittedName>
        <fullName evidence="2">Uncharacterized protein</fullName>
    </submittedName>
</protein>
<organism evidence="2 3">
    <name type="scientific">Rodentibacter haemolyticus</name>
    <dbReference type="NCBI Taxonomy" id="2778911"/>
    <lineage>
        <taxon>Bacteria</taxon>
        <taxon>Pseudomonadati</taxon>
        <taxon>Pseudomonadota</taxon>
        <taxon>Gammaproteobacteria</taxon>
        <taxon>Pasteurellales</taxon>
        <taxon>Pasteurellaceae</taxon>
        <taxon>Rodentibacter</taxon>
    </lineage>
</organism>
<gene>
    <name evidence="2" type="ORF">IHV77_02660</name>
</gene>
<name>A0ABX6V134_9PAST</name>
<sequence>MTIYKRMIVLDILKKFLNDESILDSLRWFFAPFLISFSIAIVAFAFSFSTFQGIKATDWIMALCTIGVLIGTWKAANYAKKAAHQAQIQNNNAIISKIDDLYGELGRDLRYIRNCLINTCYLCEEILNKRLDFNLDNVERINKYINEVLDTDRINNIFRHSLFVSNVIGFSDLNRINDFIFSIRESTNCFPYIDESTLEKLKNSSDNYWALINELLQQIEKKYQELLNGSS</sequence>